<reference evidence="1 2" key="1">
    <citation type="journal article" date="2012" name="J. Bacteriol.">
        <title>Complete genome sequences of Desulfosporosinus orientis DSM765T, Desulfosporosinus youngiae DSM17734T, Desulfosporosinus meridiei DSM13257T, and Desulfosporosinus acidiphilus DSM22704T.</title>
        <authorList>
            <person name="Pester M."/>
            <person name="Brambilla E."/>
            <person name="Alazard D."/>
            <person name="Rattei T."/>
            <person name="Weinmaier T."/>
            <person name="Han J."/>
            <person name="Lucas S."/>
            <person name="Lapidus A."/>
            <person name="Cheng J.F."/>
            <person name="Goodwin L."/>
            <person name="Pitluck S."/>
            <person name="Peters L."/>
            <person name="Ovchinnikova G."/>
            <person name="Teshima H."/>
            <person name="Detter J.C."/>
            <person name="Han C.S."/>
            <person name="Tapia R."/>
            <person name="Land M.L."/>
            <person name="Hauser L."/>
            <person name="Kyrpides N.C."/>
            <person name="Ivanova N.N."/>
            <person name="Pagani I."/>
            <person name="Huntmann M."/>
            <person name="Wei C.L."/>
            <person name="Davenport K.W."/>
            <person name="Daligault H."/>
            <person name="Chain P.S."/>
            <person name="Chen A."/>
            <person name="Mavromatis K."/>
            <person name="Markowitz V."/>
            <person name="Szeto E."/>
            <person name="Mikhailova N."/>
            <person name="Pati A."/>
            <person name="Wagner M."/>
            <person name="Woyke T."/>
            <person name="Ollivier B."/>
            <person name="Klenk H.P."/>
            <person name="Spring S."/>
            <person name="Loy A."/>
        </authorList>
    </citation>
    <scope>NUCLEOTIDE SEQUENCE [LARGE SCALE GENOMIC DNA]</scope>
    <source>
        <strain evidence="2">DSM 22704 / JCM 16185 / SJ4</strain>
    </source>
</reference>
<accession>I4D731</accession>
<protein>
    <recommendedName>
        <fullName evidence="3">Bacterioferritin (Cytochrome b1)</fullName>
    </recommendedName>
</protein>
<dbReference type="HOGENOM" id="CLU_1765047_0_0_9"/>
<dbReference type="KEGG" id="dai:Desaci_2673"/>
<dbReference type="eggNOG" id="COG1633">
    <property type="taxonomic scope" value="Bacteria"/>
</dbReference>
<name>I4D731_DESAJ</name>
<evidence type="ECO:0008006" key="3">
    <source>
        <dbReference type="Google" id="ProtNLM"/>
    </source>
</evidence>
<dbReference type="Gene3D" id="1.20.1260.10">
    <property type="match status" value="1"/>
</dbReference>
<dbReference type="CDD" id="cd00657">
    <property type="entry name" value="Ferritin_like"/>
    <property type="match status" value="1"/>
</dbReference>
<dbReference type="AlphaFoldDB" id="I4D731"/>
<dbReference type="SUPFAM" id="SSF47240">
    <property type="entry name" value="Ferritin-like"/>
    <property type="match status" value="1"/>
</dbReference>
<dbReference type="EMBL" id="CP003639">
    <property type="protein sequence ID" value="AFM41605.1"/>
    <property type="molecule type" value="Genomic_DNA"/>
</dbReference>
<sequence>MDTTELITELNKILTLEHGHLGMYKNFMNYSDRDVRRTFRHFMEMEMEHVNRIQTILRNLGIKPSLIVEGGDIIGKMFGVSINIADELEAIKAFKFIEEKSHQGYLKFTEKLEKENTPLSNFIAEEITSSNQLESYLQYLWLKDRLI</sequence>
<dbReference type="Proteomes" id="UP000002892">
    <property type="component" value="Chromosome"/>
</dbReference>
<keyword evidence="2" id="KW-1185">Reference proteome</keyword>
<dbReference type="InterPro" id="IPR009078">
    <property type="entry name" value="Ferritin-like_SF"/>
</dbReference>
<dbReference type="InterPro" id="IPR012347">
    <property type="entry name" value="Ferritin-like"/>
</dbReference>
<dbReference type="STRING" id="646529.Desaci_2673"/>
<proteinExistence type="predicted"/>
<dbReference type="OrthoDB" id="1807785at2"/>
<organism evidence="1 2">
    <name type="scientific">Desulfosporosinus acidiphilus (strain DSM 22704 / JCM 16185 / SJ4)</name>
    <dbReference type="NCBI Taxonomy" id="646529"/>
    <lineage>
        <taxon>Bacteria</taxon>
        <taxon>Bacillati</taxon>
        <taxon>Bacillota</taxon>
        <taxon>Clostridia</taxon>
        <taxon>Eubacteriales</taxon>
        <taxon>Desulfitobacteriaceae</taxon>
        <taxon>Desulfosporosinus</taxon>
    </lineage>
</organism>
<evidence type="ECO:0000313" key="2">
    <source>
        <dbReference type="Proteomes" id="UP000002892"/>
    </source>
</evidence>
<evidence type="ECO:0000313" key="1">
    <source>
        <dbReference type="EMBL" id="AFM41605.1"/>
    </source>
</evidence>
<gene>
    <name evidence="1" type="ordered locus">Desaci_2673</name>
</gene>